<feature type="domain" description="Receptor ligand binding region" evidence="8">
    <location>
        <begin position="59"/>
        <end position="242"/>
    </location>
</feature>
<keyword evidence="10" id="KW-1185">Reference proteome</keyword>
<keyword evidence="3" id="KW-1133">Transmembrane helix</keyword>
<evidence type="ECO:0000313" key="10">
    <source>
        <dbReference type="Proteomes" id="UP000054350"/>
    </source>
</evidence>
<dbReference type="AlphaFoldDB" id="A0A0L0T8Y3"/>
<accession>A0A0L0T8Y3</accession>
<evidence type="ECO:0000256" key="1">
    <source>
        <dbReference type="ARBA" id="ARBA00004141"/>
    </source>
</evidence>
<reference evidence="9 10" key="1">
    <citation type="submission" date="2009-11" db="EMBL/GenBank/DDBJ databases">
        <title>Annotation of Allomyces macrogynus ATCC 38327.</title>
        <authorList>
            <consortium name="The Broad Institute Genome Sequencing Platform"/>
            <person name="Russ C."/>
            <person name="Cuomo C."/>
            <person name="Burger G."/>
            <person name="Gray M.W."/>
            <person name="Holland P.W.H."/>
            <person name="King N."/>
            <person name="Lang F.B.F."/>
            <person name="Roger A.J."/>
            <person name="Ruiz-Trillo I."/>
            <person name="Young S.K."/>
            <person name="Zeng Q."/>
            <person name="Gargeya S."/>
            <person name="Fitzgerald M."/>
            <person name="Haas B."/>
            <person name="Abouelleil A."/>
            <person name="Alvarado L."/>
            <person name="Arachchi H.M."/>
            <person name="Berlin A."/>
            <person name="Chapman S.B."/>
            <person name="Gearin G."/>
            <person name="Goldberg J."/>
            <person name="Griggs A."/>
            <person name="Gujja S."/>
            <person name="Hansen M."/>
            <person name="Heiman D."/>
            <person name="Howarth C."/>
            <person name="Larimer J."/>
            <person name="Lui A."/>
            <person name="MacDonald P.J.P."/>
            <person name="McCowen C."/>
            <person name="Montmayeur A."/>
            <person name="Murphy C."/>
            <person name="Neiman D."/>
            <person name="Pearson M."/>
            <person name="Priest M."/>
            <person name="Roberts A."/>
            <person name="Saif S."/>
            <person name="Shea T."/>
            <person name="Sisk P."/>
            <person name="Stolte C."/>
            <person name="Sykes S."/>
            <person name="Wortman J."/>
            <person name="Nusbaum C."/>
            <person name="Birren B."/>
        </authorList>
    </citation>
    <scope>NUCLEOTIDE SEQUENCE [LARGE SCALE GENOMIC DNA]</scope>
    <source>
        <strain evidence="9 10">ATCC 38327</strain>
    </source>
</reference>
<dbReference type="PANTHER" id="PTHR24060">
    <property type="entry name" value="METABOTROPIC GLUTAMATE RECEPTOR"/>
    <property type="match status" value="1"/>
</dbReference>
<dbReference type="Pfam" id="PF01094">
    <property type="entry name" value="ANF_receptor"/>
    <property type="match status" value="1"/>
</dbReference>
<keyword evidence="4" id="KW-0472">Membrane</keyword>
<keyword evidence="6" id="KW-0325">Glycoprotein</keyword>
<evidence type="ECO:0000256" key="5">
    <source>
        <dbReference type="ARBA" id="ARBA00023170"/>
    </source>
</evidence>
<evidence type="ECO:0000256" key="7">
    <source>
        <dbReference type="SAM" id="SignalP"/>
    </source>
</evidence>
<evidence type="ECO:0000313" key="9">
    <source>
        <dbReference type="EMBL" id="KNE71207.1"/>
    </source>
</evidence>
<reference evidence="10" key="2">
    <citation type="submission" date="2009-11" db="EMBL/GenBank/DDBJ databases">
        <title>The Genome Sequence of Allomyces macrogynus strain ATCC 38327.</title>
        <authorList>
            <consortium name="The Broad Institute Genome Sequencing Platform"/>
            <person name="Russ C."/>
            <person name="Cuomo C."/>
            <person name="Shea T."/>
            <person name="Young S.K."/>
            <person name="Zeng Q."/>
            <person name="Koehrsen M."/>
            <person name="Haas B."/>
            <person name="Borodovsky M."/>
            <person name="Guigo R."/>
            <person name="Alvarado L."/>
            <person name="Berlin A."/>
            <person name="Borenstein D."/>
            <person name="Chen Z."/>
            <person name="Engels R."/>
            <person name="Freedman E."/>
            <person name="Gellesch M."/>
            <person name="Goldberg J."/>
            <person name="Griggs A."/>
            <person name="Gujja S."/>
            <person name="Heiman D."/>
            <person name="Hepburn T."/>
            <person name="Howarth C."/>
            <person name="Jen D."/>
            <person name="Larson L."/>
            <person name="Lewis B."/>
            <person name="Mehta T."/>
            <person name="Park D."/>
            <person name="Pearson M."/>
            <person name="Roberts A."/>
            <person name="Saif S."/>
            <person name="Shenoy N."/>
            <person name="Sisk P."/>
            <person name="Stolte C."/>
            <person name="Sykes S."/>
            <person name="Walk T."/>
            <person name="White J."/>
            <person name="Yandava C."/>
            <person name="Burger G."/>
            <person name="Gray M.W."/>
            <person name="Holland P.W.H."/>
            <person name="King N."/>
            <person name="Lang F.B.F."/>
            <person name="Roger A.J."/>
            <person name="Ruiz-Trillo I."/>
            <person name="Lander E."/>
            <person name="Nusbaum C."/>
        </authorList>
    </citation>
    <scope>NUCLEOTIDE SEQUENCE [LARGE SCALE GENOMIC DNA]</scope>
    <source>
        <strain evidence="10">ATCC 38327</strain>
    </source>
</reference>
<dbReference type="VEuPathDB" id="FungiDB:AMAG_15864"/>
<dbReference type="EMBL" id="GG745370">
    <property type="protein sequence ID" value="KNE71207.1"/>
    <property type="molecule type" value="Genomic_DNA"/>
</dbReference>
<dbReference type="InterPro" id="IPR028082">
    <property type="entry name" value="Peripla_BP_I"/>
</dbReference>
<comment type="subcellular location">
    <subcellularLocation>
        <location evidence="1">Membrane</location>
        <topology evidence="1">Multi-pass membrane protein</topology>
    </subcellularLocation>
</comment>
<dbReference type="Proteomes" id="UP000054350">
    <property type="component" value="Unassembled WGS sequence"/>
</dbReference>
<dbReference type="STRING" id="578462.A0A0L0T8Y3"/>
<evidence type="ECO:0000256" key="4">
    <source>
        <dbReference type="ARBA" id="ARBA00023136"/>
    </source>
</evidence>
<feature type="signal peptide" evidence="7">
    <location>
        <begin position="1"/>
        <end position="38"/>
    </location>
</feature>
<evidence type="ECO:0000256" key="2">
    <source>
        <dbReference type="ARBA" id="ARBA00022692"/>
    </source>
</evidence>
<keyword evidence="7" id="KW-0732">Signal</keyword>
<organism evidence="9 10">
    <name type="scientific">Allomyces macrogynus (strain ATCC 38327)</name>
    <name type="common">Allomyces javanicus var. macrogynus</name>
    <dbReference type="NCBI Taxonomy" id="578462"/>
    <lineage>
        <taxon>Eukaryota</taxon>
        <taxon>Fungi</taxon>
        <taxon>Fungi incertae sedis</taxon>
        <taxon>Blastocladiomycota</taxon>
        <taxon>Blastocladiomycetes</taxon>
        <taxon>Blastocladiales</taxon>
        <taxon>Blastocladiaceae</taxon>
        <taxon>Allomyces</taxon>
    </lineage>
</organism>
<evidence type="ECO:0000259" key="8">
    <source>
        <dbReference type="Pfam" id="PF01094"/>
    </source>
</evidence>
<evidence type="ECO:0000256" key="6">
    <source>
        <dbReference type="ARBA" id="ARBA00023180"/>
    </source>
</evidence>
<dbReference type="InterPro" id="IPR000337">
    <property type="entry name" value="GPCR_3"/>
</dbReference>
<keyword evidence="5" id="KW-0675">Receptor</keyword>
<dbReference type="PRINTS" id="PR00248">
    <property type="entry name" value="GPCRMGR"/>
</dbReference>
<dbReference type="Gene3D" id="3.40.50.2300">
    <property type="match status" value="2"/>
</dbReference>
<dbReference type="SUPFAM" id="SSF53822">
    <property type="entry name" value="Periplasmic binding protein-like I"/>
    <property type="match status" value="2"/>
</dbReference>
<protein>
    <recommendedName>
        <fullName evidence="8">Receptor ligand binding region domain-containing protein</fullName>
    </recommendedName>
</protein>
<keyword evidence="2" id="KW-0812">Transmembrane</keyword>
<dbReference type="InterPro" id="IPR001828">
    <property type="entry name" value="ANF_lig-bd_rcpt"/>
</dbReference>
<sequence length="353" mass="37469">MSAMITNPQRRRSGHPRPMQATAAVLAVLCLAVTFAAAAQFKIAGVFPKGGGTTVQDSLTVAQDLVNEYASGTGGGNHSFVLDFKDTNGTITGSSKAMFDAINDGAVAVIGDLNSDSTIPMALQSNNFKVWQCTGSVTTPLLGAKNGYPYFFRTIPDDGVQGVFLAQFVRRMGWRSIAVLFSSDAYGNGIQSTFQTEASKQGIAVTTTQTFSPWGGPNADYSIALNAILHSGTRIVLFDTNGTITGSSKAMFDAINDGAVAVIGDLNSDSTIPMALQSNNFKVWQCTGSVTTPLLGAKNGYPYFFRTIPDDGVQGVFLAQFVRRMGWRSIAVLFSSDAYVLALPLFPRAEADS</sequence>
<dbReference type="InterPro" id="IPR050726">
    <property type="entry name" value="mGluR"/>
</dbReference>
<evidence type="ECO:0000256" key="3">
    <source>
        <dbReference type="ARBA" id="ARBA00022989"/>
    </source>
</evidence>
<proteinExistence type="predicted"/>
<dbReference type="GO" id="GO:0016020">
    <property type="term" value="C:membrane"/>
    <property type="evidence" value="ECO:0007669"/>
    <property type="project" value="UniProtKB-SubCell"/>
</dbReference>
<name>A0A0L0T8Y3_ALLM3</name>
<dbReference type="OrthoDB" id="5984008at2759"/>
<dbReference type="GO" id="GO:0004930">
    <property type="term" value="F:G protein-coupled receptor activity"/>
    <property type="evidence" value="ECO:0007669"/>
    <property type="project" value="InterPro"/>
</dbReference>
<feature type="chain" id="PRO_5005548561" description="Receptor ligand binding region domain-containing protein" evidence="7">
    <location>
        <begin position="39"/>
        <end position="353"/>
    </location>
</feature>
<gene>
    <name evidence="9" type="ORF">AMAG_15864</name>
</gene>